<dbReference type="OrthoDB" id="9786218at2"/>
<proteinExistence type="predicted"/>
<name>A0A1M6XDB1_9BRAD</name>
<evidence type="ECO:0000313" key="3">
    <source>
        <dbReference type="Proteomes" id="UP000183208"/>
    </source>
</evidence>
<dbReference type="RefSeq" id="WP_074819699.1">
    <property type="nucleotide sequence ID" value="NZ_FNTI01000001.1"/>
</dbReference>
<feature type="transmembrane region" description="Helical" evidence="1">
    <location>
        <begin position="101"/>
        <end position="119"/>
    </location>
</feature>
<feature type="transmembrane region" description="Helical" evidence="1">
    <location>
        <begin position="22"/>
        <end position="41"/>
    </location>
</feature>
<evidence type="ECO:0000313" key="2">
    <source>
        <dbReference type="EMBL" id="SEC96880.1"/>
    </source>
</evidence>
<organism evidence="2 3">
    <name type="scientific">Bradyrhizobium lablabi</name>
    <dbReference type="NCBI Taxonomy" id="722472"/>
    <lineage>
        <taxon>Bacteria</taxon>
        <taxon>Pseudomonadati</taxon>
        <taxon>Pseudomonadota</taxon>
        <taxon>Alphaproteobacteria</taxon>
        <taxon>Hyphomicrobiales</taxon>
        <taxon>Nitrobacteraceae</taxon>
        <taxon>Bradyrhizobium</taxon>
    </lineage>
</organism>
<protein>
    <recommendedName>
        <fullName evidence="4">Glycosyltransferase RgtA/B/C/D-like domain-containing protein</fullName>
    </recommendedName>
</protein>
<dbReference type="AlphaFoldDB" id="A0A1M6XDB1"/>
<feature type="transmembrane region" description="Helical" evidence="1">
    <location>
        <begin position="125"/>
        <end position="144"/>
    </location>
</feature>
<evidence type="ECO:0008006" key="4">
    <source>
        <dbReference type="Google" id="ProtNLM"/>
    </source>
</evidence>
<keyword evidence="1" id="KW-0472">Membrane</keyword>
<feature type="transmembrane region" description="Helical" evidence="1">
    <location>
        <begin position="218"/>
        <end position="238"/>
    </location>
</feature>
<reference evidence="2 3" key="1">
    <citation type="submission" date="2016-10" db="EMBL/GenBank/DDBJ databases">
        <authorList>
            <person name="de Groot N.N."/>
        </authorList>
    </citation>
    <scope>NUCLEOTIDE SEQUENCE [LARGE SCALE GENOMIC DNA]</scope>
    <source>
        <strain evidence="2 3">GAS522</strain>
    </source>
</reference>
<feature type="transmembrane region" description="Helical" evidence="1">
    <location>
        <begin position="314"/>
        <end position="332"/>
    </location>
</feature>
<sequence length="483" mass="52463">MSIDAGAIRQEKAFSLGQVPTWLWLGIGVYAVLLVCGDRLLNDSDTYWQISIGQWIIDHGALPRADIYSFTKAGEPWTSSSWLAQVLLAGSYDLAGWTGPVVLASTSIAATFAFLAWILGCRIPATYALVVTLAALVLSTPHFLARPHVLVMPVMLAWAYGLLSASERGEAPSFWLLPLMALWANLHGGFVFGLVLTGAFAIDALWNADVARQKPLVLRWAAFGVGALMACCATPYGWGSILASRKILDLGELLHLIYEWMPADFTNLGAFEISILVLIAAALYSGVKLSPPRIALVLGLLHMALSHVRNLEIFALLLPLVALAPVASQFALQPARFARITAPLASAAVLAIMLGASTWALAARSAFSPPEVQSPAAAVEALQAHHPRRVLNDLPFGGYMIWRKMPVFIDGRAELYGEAFEMAYYRALQLKDANQFLDILKTWDIDAVLLTPSTPAVGLLDNIGGWQRVYSDRNAVLHVRTDH</sequence>
<gene>
    <name evidence="2" type="ORF">SAMN05444171_2713</name>
</gene>
<dbReference type="Proteomes" id="UP000183208">
    <property type="component" value="Unassembled WGS sequence"/>
</dbReference>
<dbReference type="EMBL" id="FNTI01000001">
    <property type="protein sequence ID" value="SEC96880.1"/>
    <property type="molecule type" value="Genomic_DNA"/>
</dbReference>
<keyword evidence="1" id="KW-1133">Transmembrane helix</keyword>
<keyword evidence="1" id="KW-0812">Transmembrane</keyword>
<accession>A0A1M6XDB1</accession>
<feature type="transmembrane region" description="Helical" evidence="1">
    <location>
        <begin position="344"/>
        <end position="362"/>
    </location>
</feature>
<evidence type="ECO:0000256" key="1">
    <source>
        <dbReference type="SAM" id="Phobius"/>
    </source>
</evidence>
<feature type="transmembrane region" description="Helical" evidence="1">
    <location>
        <begin position="265"/>
        <end position="284"/>
    </location>
</feature>